<accession>A0A1F7W9Z3</accession>
<name>A0A1F7W9Z3_9BACT</name>
<dbReference type="EMBL" id="MGFD01000006">
    <property type="protein sequence ID" value="OGL99641.1"/>
    <property type="molecule type" value="Genomic_DNA"/>
</dbReference>
<evidence type="ECO:0008006" key="3">
    <source>
        <dbReference type="Google" id="ProtNLM"/>
    </source>
</evidence>
<evidence type="ECO:0000313" key="1">
    <source>
        <dbReference type="EMBL" id="OGL99641.1"/>
    </source>
</evidence>
<organism evidence="1 2">
    <name type="scientific">Candidatus Uhrbacteria bacterium RIFOXYB2_FULL_45_11</name>
    <dbReference type="NCBI Taxonomy" id="1802421"/>
    <lineage>
        <taxon>Bacteria</taxon>
        <taxon>Candidatus Uhriibacteriota</taxon>
    </lineage>
</organism>
<reference evidence="1 2" key="1">
    <citation type="journal article" date="2016" name="Nat. Commun.">
        <title>Thousands of microbial genomes shed light on interconnected biogeochemical processes in an aquifer system.</title>
        <authorList>
            <person name="Anantharaman K."/>
            <person name="Brown C.T."/>
            <person name="Hug L.A."/>
            <person name="Sharon I."/>
            <person name="Castelle C.J."/>
            <person name="Probst A.J."/>
            <person name="Thomas B.C."/>
            <person name="Singh A."/>
            <person name="Wilkins M.J."/>
            <person name="Karaoz U."/>
            <person name="Brodie E.L."/>
            <person name="Williams K.H."/>
            <person name="Hubbard S.S."/>
            <person name="Banfield J.F."/>
        </authorList>
    </citation>
    <scope>NUCLEOTIDE SEQUENCE [LARGE SCALE GENOMIC DNA]</scope>
</reference>
<dbReference type="InterPro" id="IPR003477">
    <property type="entry name" value="PemK-like"/>
</dbReference>
<evidence type="ECO:0000313" key="2">
    <source>
        <dbReference type="Proteomes" id="UP000177331"/>
    </source>
</evidence>
<gene>
    <name evidence="1" type="ORF">A2318_01535</name>
</gene>
<dbReference type="Pfam" id="PF02452">
    <property type="entry name" value="PemK_toxin"/>
    <property type="match status" value="1"/>
</dbReference>
<sequence length="129" mass="15224">MSKFDSWNILKKQIDSETNPPNLFPKEGEIWMSYLGKNIGFEQNGGGDSFSRPVVIVKKFNNQMFWSIPLSTKQKRLDFYFNYIDPNMQHVSAILAQMKLISVKRLKRKLYEMNPNQLIKMKQQLKSFL</sequence>
<dbReference type="GO" id="GO:0003677">
    <property type="term" value="F:DNA binding"/>
    <property type="evidence" value="ECO:0007669"/>
    <property type="project" value="InterPro"/>
</dbReference>
<proteinExistence type="predicted"/>
<dbReference type="SUPFAM" id="SSF50118">
    <property type="entry name" value="Cell growth inhibitor/plasmid maintenance toxic component"/>
    <property type="match status" value="1"/>
</dbReference>
<dbReference type="InterPro" id="IPR011067">
    <property type="entry name" value="Plasmid_toxin/cell-grow_inhib"/>
</dbReference>
<dbReference type="Gene3D" id="2.30.30.110">
    <property type="match status" value="1"/>
</dbReference>
<dbReference type="Proteomes" id="UP000177331">
    <property type="component" value="Unassembled WGS sequence"/>
</dbReference>
<comment type="caution">
    <text evidence="1">The sequence shown here is derived from an EMBL/GenBank/DDBJ whole genome shotgun (WGS) entry which is preliminary data.</text>
</comment>
<dbReference type="AlphaFoldDB" id="A0A1F7W9Z3"/>
<protein>
    <recommendedName>
        <fullName evidence="3">Toxin-antitoxin system protein</fullName>
    </recommendedName>
</protein>